<name>A0A9W8W6I2_9HYPO</name>
<reference evidence="1" key="1">
    <citation type="submission" date="2022-10" db="EMBL/GenBank/DDBJ databases">
        <title>Tapping the CABI collections for fungal endophytes: first genome assemblies for Collariella, Neodidymelliopsis, Ascochyta clinopodiicola, Didymella pomorum, Didymosphaeria variabile, Neocosmospora piperis and Neocucurbitaria cava.</title>
        <authorList>
            <person name="Hill R."/>
        </authorList>
    </citation>
    <scope>NUCLEOTIDE SEQUENCE</scope>
    <source>
        <strain evidence="1">IMI 366586</strain>
    </source>
</reference>
<sequence>MAPARHEPSSLLDLQAFHRPRGFCQTETWSSRSRSHPNSGSSSYGFFKDSDFLAALTCIADLYSKPDVLPMRLADSASDEEQFITGQGALARVTRRNTDVDLPSSAQANQVQRRTLRLATKKYKDQCWDANGEPIDHNAKSLLTELTILSHSGNIPLPSPRLELADWNLSEFLQK</sequence>
<proteinExistence type="predicted"/>
<evidence type="ECO:0000313" key="2">
    <source>
        <dbReference type="Proteomes" id="UP001140502"/>
    </source>
</evidence>
<keyword evidence="2" id="KW-1185">Reference proteome</keyword>
<dbReference type="AlphaFoldDB" id="A0A9W8W6I2"/>
<dbReference type="EMBL" id="JAPEUR010000254">
    <property type="protein sequence ID" value="KAJ4313591.1"/>
    <property type="molecule type" value="Genomic_DNA"/>
</dbReference>
<organism evidence="1 2">
    <name type="scientific">Fusarium piperis</name>
    <dbReference type="NCBI Taxonomy" id="1435070"/>
    <lineage>
        <taxon>Eukaryota</taxon>
        <taxon>Fungi</taxon>
        <taxon>Dikarya</taxon>
        <taxon>Ascomycota</taxon>
        <taxon>Pezizomycotina</taxon>
        <taxon>Sordariomycetes</taxon>
        <taxon>Hypocreomycetidae</taxon>
        <taxon>Hypocreales</taxon>
        <taxon>Nectriaceae</taxon>
        <taxon>Fusarium</taxon>
        <taxon>Fusarium solani species complex</taxon>
    </lineage>
</organism>
<evidence type="ECO:0000313" key="1">
    <source>
        <dbReference type="EMBL" id="KAJ4313591.1"/>
    </source>
</evidence>
<gene>
    <name evidence="1" type="ORF">N0V84_009348</name>
</gene>
<comment type="caution">
    <text evidence="1">The sequence shown here is derived from an EMBL/GenBank/DDBJ whole genome shotgun (WGS) entry which is preliminary data.</text>
</comment>
<protein>
    <submittedName>
        <fullName evidence="1">Uncharacterized protein</fullName>
    </submittedName>
</protein>
<accession>A0A9W8W6I2</accession>
<dbReference type="Proteomes" id="UP001140502">
    <property type="component" value="Unassembled WGS sequence"/>
</dbReference>